<comment type="caution">
    <text evidence="9">The sequence shown here is derived from an EMBL/GenBank/DDBJ whole genome shotgun (WGS) entry which is preliminary data.</text>
</comment>
<feature type="transmembrane region" description="Helical" evidence="7">
    <location>
        <begin position="98"/>
        <end position="119"/>
    </location>
</feature>
<feature type="domain" description="Cation/H+ exchanger transmembrane" evidence="8">
    <location>
        <begin position="18"/>
        <end position="219"/>
    </location>
</feature>
<gene>
    <name evidence="9" type="ORF">JNW91_05660</name>
</gene>
<name>A0ABS1XQ62_9ACTN</name>
<keyword evidence="5" id="KW-0406">Ion transport</keyword>
<dbReference type="Pfam" id="PF00999">
    <property type="entry name" value="Na_H_Exchanger"/>
    <property type="match status" value="1"/>
</dbReference>
<dbReference type="PANTHER" id="PTHR32468:SF0">
    <property type="entry name" value="K(+)_H(+) ANTIPORTER 1"/>
    <property type="match status" value="1"/>
</dbReference>
<accession>A0ABS1XQ62</accession>
<keyword evidence="6 7" id="KW-0472">Membrane</keyword>
<evidence type="ECO:0000256" key="4">
    <source>
        <dbReference type="ARBA" id="ARBA00022989"/>
    </source>
</evidence>
<evidence type="ECO:0000256" key="7">
    <source>
        <dbReference type="SAM" id="Phobius"/>
    </source>
</evidence>
<dbReference type="InterPro" id="IPR038770">
    <property type="entry name" value="Na+/solute_symporter_sf"/>
</dbReference>
<dbReference type="InterPro" id="IPR006153">
    <property type="entry name" value="Cation/H_exchanger_TM"/>
</dbReference>
<evidence type="ECO:0000256" key="5">
    <source>
        <dbReference type="ARBA" id="ARBA00023065"/>
    </source>
</evidence>
<dbReference type="RefSeq" id="WP_203173869.1">
    <property type="nucleotide sequence ID" value="NZ_JAEVHM010000015.1"/>
</dbReference>
<keyword evidence="3 7" id="KW-0812">Transmembrane</keyword>
<feature type="transmembrane region" description="Helical" evidence="7">
    <location>
        <begin position="194"/>
        <end position="215"/>
    </location>
</feature>
<sequence>MTSHQIQLLFVSLAVILLVARVLAAAATRIGQPPVVGEIVAGILLGPTLLDGVFTSMLFPPELRPVLRALADVGVALFMFSVGFELEHRILLRRGRIVTGTVLGSLLVPFALGAGLAYLLPQRHSSGHPTAFMVFMGLAVSVTALPVLARIIKSSRVVDPAVAVIALAAAATLDVVAWTVLATVQAAAGHGGQYWRAALIVPFIVVLVFVVRPLLKAVLARSGGDHRPPGGLSSSW</sequence>
<comment type="subcellular location">
    <subcellularLocation>
        <location evidence="1">Membrane</location>
        <topology evidence="1">Multi-pass membrane protein</topology>
    </subcellularLocation>
</comment>
<feature type="transmembrane region" description="Helical" evidence="7">
    <location>
        <begin position="131"/>
        <end position="149"/>
    </location>
</feature>
<dbReference type="PANTHER" id="PTHR32468">
    <property type="entry name" value="CATION/H + ANTIPORTER"/>
    <property type="match status" value="1"/>
</dbReference>
<evidence type="ECO:0000256" key="3">
    <source>
        <dbReference type="ARBA" id="ARBA00022692"/>
    </source>
</evidence>
<reference evidence="9 10" key="1">
    <citation type="submission" date="2021-01" db="EMBL/GenBank/DDBJ databases">
        <title>Draft genome sequence of Micromonospora sp. strain STR1_7.</title>
        <authorList>
            <person name="Karlyshev A."/>
            <person name="Jawad R."/>
        </authorList>
    </citation>
    <scope>NUCLEOTIDE SEQUENCE [LARGE SCALE GENOMIC DNA]</scope>
    <source>
        <strain evidence="9 10">STR1-7</strain>
    </source>
</reference>
<proteinExistence type="predicted"/>
<feature type="transmembrane region" description="Helical" evidence="7">
    <location>
        <begin position="66"/>
        <end position="86"/>
    </location>
</feature>
<keyword evidence="10" id="KW-1185">Reference proteome</keyword>
<dbReference type="Proteomes" id="UP000601027">
    <property type="component" value="Unassembled WGS sequence"/>
</dbReference>
<evidence type="ECO:0000256" key="2">
    <source>
        <dbReference type="ARBA" id="ARBA00022448"/>
    </source>
</evidence>
<feature type="transmembrane region" description="Helical" evidence="7">
    <location>
        <begin position="161"/>
        <end position="188"/>
    </location>
</feature>
<evidence type="ECO:0000256" key="1">
    <source>
        <dbReference type="ARBA" id="ARBA00004141"/>
    </source>
</evidence>
<protein>
    <submittedName>
        <fullName evidence="9">Cation:proton antiporter</fullName>
    </submittedName>
</protein>
<evidence type="ECO:0000313" key="10">
    <source>
        <dbReference type="Proteomes" id="UP000601027"/>
    </source>
</evidence>
<evidence type="ECO:0000313" key="9">
    <source>
        <dbReference type="EMBL" id="MBM0231395.1"/>
    </source>
</evidence>
<dbReference type="EMBL" id="JAEVHM010000015">
    <property type="protein sequence ID" value="MBM0231395.1"/>
    <property type="molecule type" value="Genomic_DNA"/>
</dbReference>
<evidence type="ECO:0000256" key="6">
    <source>
        <dbReference type="ARBA" id="ARBA00023136"/>
    </source>
</evidence>
<organism evidence="9 10">
    <name type="scientific">Micromonospora parastrephiae</name>
    <dbReference type="NCBI Taxonomy" id="2806101"/>
    <lineage>
        <taxon>Bacteria</taxon>
        <taxon>Bacillati</taxon>
        <taxon>Actinomycetota</taxon>
        <taxon>Actinomycetes</taxon>
        <taxon>Micromonosporales</taxon>
        <taxon>Micromonosporaceae</taxon>
        <taxon>Micromonospora</taxon>
    </lineage>
</organism>
<dbReference type="Gene3D" id="1.20.1530.20">
    <property type="match status" value="1"/>
</dbReference>
<evidence type="ECO:0000259" key="8">
    <source>
        <dbReference type="Pfam" id="PF00999"/>
    </source>
</evidence>
<dbReference type="InterPro" id="IPR050794">
    <property type="entry name" value="CPA2_transporter"/>
</dbReference>
<keyword evidence="4 7" id="KW-1133">Transmembrane helix</keyword>
<keyword evidence="2" id="KW-0813">Transport</keyword>